<evidence type="ECO:0000256" key="4">
    <source>
        <dbReference type="ARBA" id="ARBA00022692"/>
    </source>
</evidence>
<comment type="subcellular location">
    <subcellularLocation>
        <location evidence="1">Cell membrane</location>
        <topology evidence="1">Multi-pass membrane protein</topology>
    </subcellularLocation>
</comment>
<evidence type="ECO:0000256" key="7">
    <source>
        <dbReference type="SAM" id="Phobius"/>
    </source>
</evidence>
<protein>
    <submittedName>
        <fullName evidence="9">Dipeptide transport system permease protein DppB</fullName>
    </submittedName>
</protein>
<comment type="caution">
    <text evidence="9">The sequence shown here is derived from an EMBL/GenBank/DDBJ whole genome shotgun (WGS) entry which is preliminary data.</text>
</comment>
<keyword evidence="5 7" id="KW-1133">Transmembrane helix</keyword>
<evidence type="ECO:0000259" key="8">
    <source>
        <dbReference type="Pfam" id="PF00528"/>
    </source>
</evidence>
<name>A0A645DX75_9ZZZZ</name>
<dbReference type="AlphaFoldDB" id="A0A645DX75"/>
<feature type="transmembrane region" description="Helical" evidence="7">
    <location>
        <begin position="44"/>
        <end position="65"/>
    </location>
</feature>
<dbReference type="GO" id="GO:0005886">
    <property type="term" value="C:plasma membrane"/>
    <property type="evidence" value="ECO:0007669"/>
    <property type="project" value="UniProtKB-SubCell"/>
</dbReference>
<organism evidence="9">
    <name type="scientific">bioreactor metagenome</name>
    <dbReference type="NCBI Taxonomy" id="1076179"/>
    <lineage>
        <taxon>unclassified sequences</taxon>
        <taxon>metagenomes</taxon>
        <taxon>ecological metagenomes</taxon>
    </lineage>
</organism>
<evidence type="ECO:0000313" key="9">
    <source>
        <dbReference type="EMBL" id="MPM93946.1"/>
    </source>
</evidence>
<keyword evidence="4 7" id="KW-0812">Transmembrane</keyword>
<keyword evidence="3" id="KW-1003">Cell membrane</keyword>
<dbReference type="GO" id="GO:0055085">
    <property type="term" value="P:transmembrane transport"/>
    <property type="evidence" value="ECO:0007669"/>
    <property type="project" value="InterPro"/>
</dbReference>
<dbReference type="PANTHER" id="PTHR43163:SF6">
    <property type="entry name" value="DIPEPTIDE TRANSPORT SYSTEM PERMEASE PROTEIN DPPB-RELATED"/>
    <property type="match status" value="1"/>
</dbReference>
<dbReference type="PANTHER" id="PTHR43163">
    <property type="entry name" value="DIPEPTIDE TRANSPORT SYSTEM PERMEASE PROTEIN DPPB-RELATED"/>
    <property type="match status" value="1"/>
</dbReference>
<reference evidence="9" key="1">
    <citation type="submission" date="2019-08" db="EMBL/GenBank/DDBJ databases">
        <authorList>
            <person name="Kucharzyk K."/>
            <person name="Murdoch R.W."/>
            <person name="Higgins S."/>
            <person name="Loffler F."/>
        </authorList>
    </citation>
    <scope>NUCLEOTIDE SEQUENCE</scope>
</reference>
<keyword evidence="6 7" id="KW-0472">Membrane</keyword>
<dbReference type="InterPro" id="IPR000515">
    <property type="entry name" value="MetI-like"/>
</dbReference>
<dbReference type="Pfam" id="PF00528">
    <property type="entry name" value="BPD_transp_1"/>
    <property type="match status" value="1"/>
</dbReference>
<accession>A0A645DX75</accession>
<keyword evidence="2" id="KW-0813">Transport</keyword>
<evidence type="ECO:0000256" key="1">
    <source>
        <dbReference type="ARBA" id="ARBA00004651"/>
    </source>
</evidence>
<proteinExistence type="predicted"/>
<evidence type="ECO:0000256" key="3">
    <source>
        <dbReference type="ARBA" id="ARBA00022475"/>
    </source>
</evidence>
<evidence type="ECO:0000256" key="6">
    <source>
        <dbReference type="ARBA" id="ARBA00023136"/>
    </source>
</evidence>
<feature type="domain" description="ABC transmembrane type-1" evidence="8">
    <location>
        <begin position="1"/>
        <end position="77"/>
    </location>
</feature>
<gene>
    <name evidence="9" type="primary">dppB_39</name>
    <name evidence="9" type="ORF">SDC9_141088</name>
</gene>
<dbReference type="EMBL" id="VSSQ01040648">
    <property type="protein sequence ID" value="MPM93946.1"/>
    <property type="molecule type" value="Genomic_DNA"/>
</dbReference>
<sequence>MIPIIARASALLPFIFTGSLLLESFFGIPGLGYASIDALNNSDLALLKALTVVNALLFVAINLLADLACAWADPRIRVAA</sequence>
<evidence type="ECO:0000256" key="2">
    <source>
        <dbReference type="ARBA" id="ARBA00022448"/>
    </source>
</evidence>
<evidence type="ECO:0000256" key="5">
    <source>
        <dbReference type="ARBA" id="ARBA00022989"/>
    </source>
</evidence>